<evidence type="ECO:0000313" key="8">
    <source>
        <dbReference type="Proteomes" id="UP000280099"/>
    </source>
</evidence>
<dbReference type="PANTHER" id="PTHR36985">
    <property type="entry name" value="TRANSLOCATION AND ASSEMBLY MODULE SUBUNIT TAMB"/>
    <property type="match status" value="1"/>
</dbReference>
<protein>
    <submittedName>
        <fullName evidence="7">Autotransporter secretion inner membrane protein TamB</fullName>
    </submittedName>
</protein>
<dbReference type="OrthoDB" id="5555605at2"/>
<accession>A0A420XFS5</accession>
<evidence type="ECO:0000256" key="2">
    <source>
        <dbReference type="ARBA" id="ARBA00022692"/>
    </source>
</evidence>
<evidence type="ECO:0000313" key="7">
    <source>
        <dbReference type="EMBL" id="RKR71616.1"/>
    </source>
</evidence>
<evidence type="ECO:0000256" key="4">
    <source>
        <dbReference type="ARBA" id="ARBA00023136"/>
    </source>
</evidence>
<dbReference type="PANTHER" id="PTHR36985:SF1">
    <property type="entry name" value="TRANSLOCATION AND ASSEMBLY MODULE SUBUNIT TAMB"/>
    <property type="match status" value="1"/>
</dbReference>
<keyword evidence="8" id="KW-1185">Reference proteome</keyword>
<name>A0A420XFS5_9PAST</name>
<gene>
    <name evidence="7" type="ORF">DES31_1348</name>
</gene>
<dbReference type="RefSeq" id="WP_121123325.1">
    <property type="nucleotide sequence ID" value="NZ_CP016604.1"/>
</dbReference>
<keyword evidence="3 5" id="KW-1133">Transmembrane helix</keyword>
<dbReference type="EMBL" id="RBJC01000007">
    <property type="protein sequence ID" value="RKR71616.1"/>
    <property type="molecule type" value="Genomic_DNA"/>
</dbReference>
<proteinExistence type="predicted"/>
<dbReference type="InterPro" id="IPR007452">
    <property type="entry name" value="TamB_C"/>
</dbReference>
<dbReference type="GO" id="GO:0009306">
    <property type="term" value="P:protein secretion"/>
    <property type="evidence" value="ECO:0007669"/>
    <property type="project" value="InterPro"/>
</dbReference>
<dbReference type="Proteomes" id="UP000280099">
    <property type="component" value="Unassembled WGS sequence"/>
</dbReference>
<evidence type="ECO:0000259" key="6">
    <source>
        <dbReference type="Pfam" id="PF04357"/>
    </source>
</evidence>
<evidence type="ECO:0000256" key="1">
    <source>
        <dbReference type="ARBA" id="ARBA00004167"/>
    </source>
</evidence>
<sequence length="1314" mass="142320">MKEDTIPQEREDVSSKNVSSEKIDKKIKSKKKNKWRCCRWIMFFLFIIVLVPIVVLSTGAGQRFALELVSKSLDQLEIGEVSGSLQDGLILTDTKFITDGVQVNIGEAQAHIGFSCLLEGKACIENISLADANIVIDTSKLPKSEQPKEENNGNLELPAIALKRVALDNISLKVDEMDMRLSHFESGMEGQGKDLSILPTELSGLSLSLPPQAVSSEEENVKVERENIDWAELEKTLSQPLLTKLDPIKLPLNFDIPSFKITDVSLSRKVKNDKGDFIEPLSLINIHSADLVAKSDTQSVELKQLEIKTDKGDVIGEGKLTLQDNYPLDWNLQGISPQLEFGTTIIPASKVSAKLNGELFGETVLDIDTSGAVDVNVQGSVKLAEPKTPLDLHIVSSQIQYPFIAKKEDKPLLIKDLDLLLSGDLLNYQLETSVGLEGMNIPTGQINVNGKGELTKFELNQLSLNALEGQANLSGRLDWSNGIEWQSQVNLDKVNTKSILPEWAAILSGALTSSGYSSRGQYGEQWNVSVSDIDLHGNLFQKNLRLTGDITASDSTLLDVSQAQLIYGDNNIAMQGILGEESDFSAEIHAPNLQGLIPNLGANIDGNVILKGKISAPTLDIDLNAKNLNYNQINLNNLVAKGQVSTDEMIRGDIDITLGQFEQGEIKFSDAHLKVSGTEKAHTLSLTSKGNPVGGNLQLSGNFERSSQVWDGQLSNVQLNTPIGELRNDQSVQITYDNNQIDANISAHCWQSTELNLCFPESFKVGKSGKVPFEIKQLNLALAQQYLDKNSKISGIVSAKGDAAWSEEQPVAVNVELLSDAINFSQNLDGKNFPINLKPVKVVANLANNNLQLSTDISLEKGGRLVSDVIMDDIVNTRTLSGNINIDGLTLDLIKPFLSNGEVIQGDINARLTLGGNALSPLLYGTLDLTELKARAEIMPFDVVGGNLALRFDGSQSSLTGNLQTPDSKLTLDGDANWQQLDAWYTRIHANAERFKLDIPNIAKVQVSPDIEVKVTPQELLLTGNIDIPWARIAIKELPESAVSVSDDEVIMEGRSIDKDRNAILSKQLPSNAGGMSINANISINIGNDVKLDAYGLQTDLYGVLKVQQGNRGLGLYGQVNLKDGQFSSFGQDLLIRKGLISFTGLPSQPTLDIEAIRNPEAMEDPNVTAGVKVTGIADLPEVKVFSNPSMGQDQALSYLLTGRGLDSDESGSGNSIAGALIGVGLSQGSQTVGDVGSAFGISDLSVSTAGIGDNTKVVVSGSLTPKFKVKYGVGIFAPLTELTLRYRLAPSLYLQFISSINQAVDLLYQFEFD</sequence>
<dbReference type="Pfam" id="PF04357">
    <property type="entry name" value="TamB"/>
    <property type="match status" value="1"/>
</dbReference>
<comment type="caution">
    <text evidence="7">The sequence shown here is derived from an EMBL/GenBank/DDBJ whole genome shotgun (WGS) entry which is preliminary data.</text>
</comment>
<reference evidence="7 8" key="1">
    <citation type="submission" date="2018-10" db="EMBL/GenBank/DDBJ databases">
        <title>Genomic Encyclopedia of Type Strains, Phase IV (KMG-IV): sequencing the most valuable type-strain genomes for metagenomic binning, comparative biology and taxonomic classification.</title>
        <authorList>
            <person name="Goeker M."/>
        </authorList>
    </citation>
    <scope>NUCLEOTIDE SEQUENCE [LARGE SCALE GENOMIC DNA]</scope>
    <source>
        <strain evidence="7 8">DSM 23800</strain>
    </source>
</reference>
<keyword evidence="4 5" id="KW-0472">Membrane</keyword>
<keyword evidence="2 5" id="KW-0812">Transmembrane</keyword>
<organism evidence="7 8">
    <name type="scientific">Otariodibacter oris</name>
    <dbReference type="NCBI Taxonomy" id="1032623"/>
    <lineage>
        <taxon>Bacteria</taxon>
        <taxon>Pseudomonadati</taxon>
        <taxon>Pseudomonadota</taxon>
        <taxon>Gammaproteobacteria</taxon>
        <taxon>Pasteurellales</taxon>
        <taxon>Pasteurellaceae</taxon>
        <taxon>Otariodibacter</taxon>
    </lineage>
</organism>
<evidence type="ECO:0000256" key="5">
    <source>
        <dbReference type="SAM" id="Phobius"/>
    </source>
</evidence>
<comment type="subcellular location">
    <subcellularLocation>
        <location evidence="1">Membrane</location>
        <topology evidence="1">Single-pass membrane protein</topology>
    </subcellularLocation>
</comment>
<dbReference type="GO" id="GO:0005886">
    <property type="term" value="C:plasma membrane"/>
    <property type="evidence" value="ECO:0007669"/>
    <property type="project" value="InterPro"/>
</dbReference>
<evidence type="ECO:0000256" key="3">
    <source>
        <dbReference type="ARBA" id="ARBA00022989"/>
    </source>
</evidence>
<feature type="transmembrane region" description="Helical" evidence="5">
    <location>
        <begin position="40"/>
        <end position="61"/>
    </location>
</feature>
<feature type="domain" description="Translocation and assembly module TamB C-terminal" evidence="6">
    <location>
        <begin position="967"/>
        <end position="1313"/>
    </location>
</feature>
<dbReference type="GO" id="GO:0097347">
    <property type="term" value="C:TAM protein secretion complex"/>
    <property type="evidence" value="ECO:0007669"/>
    <property type="project" value="TreeGrafter"/>
</dbReference>